<gene>
    <name evidence="1" type="ORF">ACFPM4_06460</name>
</gene>
<dbReference type="Proteomes" id="UP001596147">
    <property type="component" value="Unassembled WGS sequence"/>
</dbReference>
<comment type="caution">
    <text evidence="1">The sequence shown here is derived from an EMBL/GenBank/DDBJ whole genome shotgun (WGS) entry which is preliminary data.</text>
</comment>
<dbReference type="RefSeq" id="WP_382349196.1">
    <property type="nucleotide sequence ID" value="NZ_JBHSMC010000005.1"/>
</dbReference>
<accession>A0ABW0LHC8</accession>
<dbReference type="PROSITE" id="PS51257">
    <property type="entry name" value="PROKAR_LIPOPROTEIN"/>
    <property type="match status" value="1"/>
</dbReference>
<sequence>MKIRMILMLVSTIILIIGCNSGPISEKHKVHREFLVDKGWEIKKRTDVETYTLDIPIEALSNYHASRITFLDDYIGEEVTVYTYELKQKDNEGNLITYIYEVEDEIIGGYGKLPGWTPGGFNLDDKERLINEDIISENNLQLKNEDK</sequence>
<proteinExistence type="predicted"/>
<evidence type="ECO:0000313" key="1">
    <source>
        <dbReference type="EMBL" id="MFC5464402.1"/>
    </source>
</evidence>
<name>A0ABW0LHC8_9BACI</name>
<keyword evidence="2" id="KW-1185">Reference proteome</keyword>
<reference evidence="2" key="1">
    <citation type="journal article" date="2019" name="Int. J. Syst. Evol. Microbiol.">
        <title>The Global Catalogue of Microorganisms (GCM) 10K type strain sequencing project: providing services to taxonomists for standard genome sequencing and annotation.</title>
        <authorList>
            <consortium name="The Broad Institute Genomics Platform"/>
            <consortium name="The Broad Institute Genome Sequencing Center for Infectious Disease"/>
            <person name="Wu L."/>
            <person name="Ma J."/>
        </authorList>
    </citation>
    <scope>NUCLEOTIDE SEQUENCE [LARGE SCALE GENOMIC DNA]</scope>
    <source>
        <strain evidence="2">CGMCC 1.12237</strain>
    </source>
</reference>
<dbReference type="EMBL" id="JBHSMC010000005">
    <property type="protein sequence ID" value="MFC5464402.1"/>
    <property type="molecule type" value="Genomic_DNA"/>
</dbReference>
<evidence type="ECO:0000313" key="2">
    <source>
        <dbReference type="Proteomes" id="UP001596147"/>
    </source>
</evidence>
<protein>
    <submittedName>
        <fullName evidence="1">DUF4830 domain-containing protein</fullName>
    </submittedName>
</protein>
<organism evidence="1 2">
    <name type="scientific">Lederbergia graminis</name>
    <dbReference type="NCBI Taxonomy" id="735518"/>
    <lineage>
        <taxon>Bacteria</taxon>
        <taxon>Bacillati</taxon>
        <taxon>Bacillota</taxon>
        <taxon>Bacilli</taxon>
        <taxon>Bacillales</taxon>
        <taxon>Bacillaceae</taxon>
        <taxon>Lederbergia</taxon>
    </lineage>
</organism>